<proteinExistence type="inferred from homology"/>
<protein>
    <recommendedName>
        <fullName evidence="9">Protein-lysine N-methyltransferase</fullName>
        <ecNumber evidence="9">2.1.1.-</ecNumber>
    </recommendedName>
</protein>
<keyword evidence="5 9" id="KW-0808">Transferase</keyword>
<dbReference type="GO" id="GO:0032259">
    <property type="term" value="P:methylation"/>
    <property type="evidence" value="ECO:0007669"/>
    <property type="project" value="UniProtKB-KW"/>
</dbReference>
<dbReference type="HAMAP" id="MF_03187">
    <property type="entry name" value="Methyltr_EFM5"/>
    <property type="match status" value="1"/>
</dbReference>
<evidence type="ECO:0000256" key="9">
    <source>
        <dbReference type="HAMAP-Rule" id="MF_03187"/>
    </source>
</evidence>
<dbReference type="Pfam" id="PF18386">
    <property type="entry name" value="ROQ_II"/>
    <property type="match status" value="1"/>
</dbReference>
<dbReference type="Pfam" id="PF10237">
    <property type="entry name" value="N6-adenineMlase"/>
    <property type="match status" value="1"/>
</dbReference>
<dbReference type="InterPro" id="IPR001841">
    <property type="entry name" value="Znf_RING"/>
</dbReference>
<dbReference type="GO" id="GO:0010494">
    <property type="term" value="C:cytoplasmic stress granule"/>
    <property type="evidence" value="ECO:0007669"/>
    <property type="project" value="TreeGrafter"/>
</dbReference>
<evidence type="ECO:0000256" key="6">
    <source>
        <dbReference type="ARBA" id="ARBA00022723"/>
    </source>
</evidence>
<dbReference type="AlphaFoldDB" id="A0A914H9Y2"/>
<dbReference type="WBParaSite" id="Gr19_v10_g15578.t2">
    <property type="protein sequence ID" value="Gr19_v10_g15578.t2"/>
    <property type="gene ID" value="Gr19_v10_g15578"/>
</dbReference>
<dbReference type="PROSITE" id="PS00518">
    <property type="entry name" value="ZF_RING_1"/>
    <property type="match status" value="1"/>
</dbReference>
<evidence type="ECO:0000256" key="11">
    <source>
        <dbReference type="SAM" id="MobiDB-lite"/>
    </source>
</evidence>
<evidence type="ECO:0000313" key="13">
    <source>
        <dbReference type="Proteomes" id="UP000887572"/>
    </source>
</evidence>
<dbReference type="PROSITE" id="PS50089">
    <property type="entry name" value="ZF_RING_2"/>
    <property type="match status" value="1"/>
</dbReference>
<sequence length="1040" mass="115838">MEIDNTDDDLSLSQSTLLALNEFLQDQERSRKDGHLFENWQLSQFWYTDETCRQLVDECICALNGSGRVACLSCPSVVAHFMDTKEVKTNAIELSLFEYDTRFADKFGNAFVYYDYRRPLDVPDKFHHQFDVLLVDPPFLSDECLIKVAQTIRLLSKRSESGGSKLLVNTGVVMEQLLKRILDVKKTDFRPSHKNNLANEFYKQHPNQQTRTTTSPMAFGIAQHQLWTEILCCPKCGNVFSVEHLPVTLSCGHLLCSCCVDEHAFCPFDKTAAKWDGSSKMYVNVPVLSIVLGDEELAKQHMERSMKSLCSSDSPQYETVKRLECSLQTFASFLYKVDSEKGATVSSSRLGRAIQHKLFSLLCANLWQEESRAQMLKLLRSMSGQIVSELIPCIEGTVNLSSALWSAVRARGCQFLGPAPQEDVLRHIHRALMRGELLARKTLVLHIVDKLSCQHSSISKTCVGHVVQLLYRASCFNVIKQEGQSSLMQLKEEFRSFETLRFEHDSQIVQIAIDAGLRTHMQTVCDRINSKSLQTDALRKLIDKKQAERNLFGIQTKLEHFDALFTAENLNASENEVWTQIEELLVHMSEVLKVYSDFFENRNAEKEQRRSQKAYVLSRGGRCQDVALLNNGGDHAGVGRTPLRSLARMPPIPIDFGCRPNMVHPPLLYAPQPPQTTTLTTTYIEQPPFPMGSPPGFYTSMSVSSTPFLPPSTNNNNVGSPPLSSPYIQQKQFQMDALETMPGQFFSILPTHPFGPTFVQPLNTVTASANTILTSTTVPSTNNSPLDGRTTLFATAQSTSPFSTSPPGYQFSPASTHMVAPPGAFQIPVQPQSLIVYGSPPFGSPPLLLSPFTNWTTPLDSTGGLLNGANYCNINTVNNNNNTTSLAERSPQKRNEQSFESEEDHQTPNVKRERKYRHSSRTTVDEDDSEWKSDHVSFTVATSVLHGHDEEHSFGSVGWMELPPLPVGQLNMHIPLSPSNVTYTVACDSAKTNLCTIIRPSTSSASTSNTLMTMCPPVSALPIVQDLGTDAAVLKDIPVS</sequence>
<dbReference type="GO" id="GO:0035613">
    <property type="term" value="F:RNA stem-loop binding"/>
    <property type="evidence" value="ECO:0007669"/>
    <property type="project" value="TreeGrafter"/>
</dbReference>
<comment type="similarity">
    <text evidence="9">Belongs to the class I-like SAM-binding methyltransferase superfamily. EFM5 family.</text>
</comment>
<keyword evidence="8" id="KW-0862">Zinc</keyword>
<evidence type="ECO:0000256" key="3">
    <source>
        <dbReference type="ARBA" id="ARBA00022490"/>
    </source>
</evidence>
<keyword evidence="6" id="KW-0479">Metal-binding</keyword>
<dbReference type="GO" id="GO:0061630">
    <property type="term" value="F:ubiquitin protein ligase activity"/>
    <property type="evidence" value="ECO:0007669"/>
    <property type="project" value="UniProtKB-EC"/>
</dbReference>
<dbReference type="Gene3D" id="1.20.120.1790">
    <property type="match status" value="1"/>
</dbReference>
<comment type="function">
    <text evidence="9">S-adenosyl-L-methionine-dependent protein-lysine N-methyltransferase that methylates elongation factor 1-alpha.</text>
</comment>
<dbReference type="InterPro" id="IPR013083">
    <property type="entry name" value="Znf_RING/FYVE/PHD"/>
</dbReference>
<dbReference type="PANTHER" id="PTHR13139:SF54">
    <property type="entry name" value="RING-TYPE E3 UBIQUITIN TRANSFERASE"/>
    <property type="match status" value="1"/>
</dbReference>
<dbReference type="Proteomes" id="UP000887572">
    <property type="component" value="Unplaced"/>
</dbReference>
<evidence type="ECO:0000256" key="10">
    <source>
        <dbReference type="PROSITE-ProRule" id="PRU00175"/>
    </source>
</evidence>
<dbReference type="GO" id="GO:0003725">
    <property type="term" value="F:double-stranded RNA binding"/>
    <property type="evidence" value="ECO:0007669"/>
    <property type="project" value="TreeGrafter"/>
</dbReference>
<comment type="catalytic activity">
    <reaction evidence="1">
        <text>S-ubiquitinyl-[E2 ubiquitin-conjugating enzyme]-L-cysteine + [acceptor protein]-L-lysine = [E2 ubiquitin-conjugating enzyme]-L-cysteine + N(6)-ubiquitinyl-[acceptor protein]-L-lysine.</text>
        <dbReference type="EC" id="2.3.2.27"/>
    </reaction>
</comment>
<feature type="domain" description="RING-type" evidence="12">
    <location>
        <begin position="233"/>
        <end position="270"/>
    </location>
</feature>
<keyword evidence="13" id="KW-1185">Reference proteome</keyword>
<evidence type="ECO:0000313" key="14">
    <source>
        <dbReference type="WBParaSite" id="Gr19_v10_g15578.t2"/>
    </source>
</evidence>
<dbReference type="GO" id="GO:0000288">
    <property type="term" value="P:nuclear-transcribed mRNA catabolic process, deadenylation-dependent decay"/>
    <property type="evidence" value="ECO:0007669"/>
    <property type="project" value="TreeGrafter"/>
</dbReference>
<dbReference type="GO" id="GO:0016279">
    <property type="term" value="F:protein-lysine N-methyltransferase activity"/>
    <property type="evidence" value="ECO:0007669"/>
    <property type="project" value="UniProtKB-UniRule"/>
</dbReference>
<accession>A0A914H9Y2</accession>
<name>A0A914H9Y2_GLORO</name>
<dbReference type="PANTHER" id="PTHR13139">
    <property type="entry name" value="RING FINGER AND CCCH-TYPE ZINC FINGER DOMAIN-CONTAINING PROTEIN"/>
    <property type="match status" value="1"/>
</dbReference>
<keyword evidence="7 10" id="KW-0863">Zinc-finger</keyword>
<comment type="subcellular location">
    <subcellularLocation>
        <location evidence="2 9">Cytoplasm</location>
    </subcellularLocation>
</comment>
<dbReference type="EC" id="2.1.1.-" evidence="9"/>
<evidence type="ECO:0000256" key="2">
    <source>
        <dbReference type="ARBA" id="ARBA00004496"/>
    </source>
</evidence>
<keyword evidence="3 9" id="KW-0963">Cytoplasm</keyword>
<reference evidence="14" key="1">
    <citation type="submission" date="2022-11" db="UniProtKB">
        <authorList>
            <consortium name="WormBaseParasite"/>
        </authorList>
    </citation>
    <scope>IDENTIFICATION</scope>
</reference>
<dbReference type="GO" id="GO:0003729">
    <property type="term" value="F:mRNA binding"/>
    <property type="evidence" value="ECO:0007669"/>
    <property type="project" value="TreeGrafter"/>
</dbReference>
<dbReference type="InterPro" id="IPR019369">
    <property type="entry name" value="Efm5/EEF1AKMT1"/>
</dbReference>
<evidence type="ECO:0000259" key="12">
    <source>
        <dbReference type="PROSITE" id="PS50089"/>
    </source>
</evidence>
<evidence type="ECO:0000256" key="4">
    <source>
        <dbReference type="ARBA" id="ARBA00022603"/>
    </source>
</evidence>
<dbReference type="InterPro" id="IPR017907">
    <property type="entry name" value="Znf_RING_CS"/>
</dbReference>
<evidence type="ECO:0000256" key="1">
    <source>
        <dbReference type="ARBA" id="ARBA00000900"/>
    </source>
</evidence>
<evidence type="ECO:0000256" key="7">
    <source>
        <dbReference type="ARBA" id="ARBA00022771"/>
    </source>
</evidence>
<dbReference type="InterPro" id="IPR041370">
    <property type="entry name" value="Mlase_EEF1AKMT1/ZCCHC4"/>
</dbReference>
<evidence type="ECO:0000256" key="8">
    <source>
        <dbReference type="ARBA" id="ARBA00022833"/>
    </source>
</evidence>
<dbReference type="GO" id="GO:0006511">
    <property type="term" value="P:ubiquitin-dependent protein catabolic process"/>
    <property type="evidence" value="ECO:0007669"/>
    <property type="project" value="TreeGrafter"/>
</dbReference>
<feature type="region of interest" description="Disordered" evidence="11">
    <location>
        <begin position="882"/>
        <end position="932"/>
    </location>
</feature>
<keyword evidence="4 9" id="KW-0489">Methyltransferase</keyword>
<dbReference type="GO" id="GO:0000209">
    <property type="term" value="P:protein polyubiquitination"/>
    <property type="evidence" value="ECO:0007669"/>
    <property type="project" value="TreeGrafter"/>
</dbReference>
<dbReference type="InterPro" id="IPR048575">
    <property type="entry name" value="Roquin_1_2-like_ROQ"/>
</dbReference>
<dbReference type="InterPro" id="IPR052249">
    <property type="entry name" value="Roquin_domain"/>
</dbReference>
<organism evidence="13 14">
    <name type="scientific">Globodera rostochiensis</name>
    <name type="common">Golden nematode worm</name>
    <name type="synonym">Heterodera rostochiensis</name>
    <dbReference type="NCBI Taxonomy" id="31243"/>
    <lineage>
        <taxon>Eukaryota</taxon>
        <taxon>Metazoa</taxon>
        <taxon>Ecdysozoa</taxon>
        <taxon>Nematoda</taxon>
        <taxon>Chromadorea</taxon>
        <taxon>Rhabditida</taxon>
        <taxon>Tylenchina</taxon>
        <taxon>Tylenchomorpha</taxon>
        <taxon>Tylenchoidea</taxon>
        <taxon>Heteroderidae</taxon>
        <taxon>Heteroderinae</taxon>
        <taxon>Globodera</taxon>
    </lineage>
</organism>
<dbReference type="GO" id="GO:0008270">
    <property type="term" value="F:zinc ion binding"/>
    <property type="evidence" value="ECO:0007669"/>
    <property type="project" value="UniProtKB-KW"/>
</dbReference>
<evidence type="ECO:0000256" key="5">
    <source>
        <dbReference type="ARBA" id="ARBA00022679"/>
    </source>
</evidence>
<dbReference type="SUPFAM" id="SSF57850">
    <property type="entry name" value="RING/U-box"/>
    <property type="match status" value="1"/>
</dbReference>
<dbReference type="InterPro" id="IPR041523">
    <property type="entry name" value="ROQ_II"/>
</dbReference>
<dbReference type="Gene3D" id="3.30.40.10">
    <property type="entry name" value="Zinc/RING finger domain, C3HC4 (zinc finger)"/>
    <property type="match status" value="1"/>
</dbReference>
<dbReference type="Pfam" id="PF21206">
    <property type="entry name" value="Roquin_1_2-like_ROQ"/>
    <property type="match status" value="1"/>
</dbReference>